<dbReference type="AlphaFoldDB" id="A0A9X8Y9N5"/>
<sequence length="173" mass="19068">MFEKWKKSPLKGKGGTLETTLADIVRGIQYCVNSASEIVDRQYVAQLDQYFENGRPLVYPVELPDGSRMELPLFTLMNHSALALDKMKVSMTVGVDEVNTKSTDVPIANNENFKLERASFQVRMGAPAKKNGGQGVRLEMTFKAGEQPEAVARLAEQLCNGIKLYAGPPESAE</sequence>
<keyword evidence="2" id="KW-1185">Reference proteome</keyword>
<comment type="caution">
    <text evidence="1">The sequence shown here is derived from an EMBL/GenBank/DDBJ whole genome shotgun (WGS) entry which is preliminary data.</text>
</comment>
<organism evidence="1 2">
    <name type="scientific">Harryflintia acetispora</name>
    <dbReference type="NCBI Taxonomy" id="1849041"/>
    <lineage>
        <taxon>Bacteria</taxon>
        <taxon>Bacillati</taxon>
        <taxon>Bacillota</taxon>
        <taxon>Clostridia</taxon>
        <taxon>Eubacteriales</taxon>
        <taxon>Oscillospiraceae</taxon>
        <taxon>Harryflintia</taxon>
    </lineage>
</organism>
<dbReference type="Proteomes" id="UP000294682">
    <property type="component" value="Unassembled WGS sequence"/>
</dbReference>
<name>A0A9X8Y9N5_9FIRM</name>
<dbReference type="EMBL" id="SLUK01000001">
    <property type="protein sequence ID" value="TCL45384.1"/>
    <property type="molecule type" value="Genomic_DNA"/>
</dbReference>
<evidence type="ECO:0000313" key="1">
    <source>
        <dbReference type="EMBL" id="TCL45384.1"/>
    </source>
</evidence>
<dbReference type="Pfam" id="PF11655">
    <property type="entry name" value="DUF2589"/>
    <property type="match status" value="1"/>
</dbReference>
<proteinExistence type="predicted"/>
<accession>A0A9X8Y9N5</accession>
<dbReference type="RefSeq" id="WP_079698176.1">
    <property type="nucleotide sequence ID" value="NZ_SLUK01000001.1"/>
</dbReference>
<protein>
    <submittedName>
        <fullName evidence="1">Uncharacterized protein DUF2589</fullName>
    </submittedName>
</protein>
<reference evidence="1 2" key="1">
    <citation type="submission" date="2019-03" db="EMBL/GenBank/DDBJ databases">
        <title>Genomic Encyclopedia of Type Strains, Phase IV (KMG-IV): sequencing the most valuable type-strain genomes for metagenomic binning, comparative biology and taxonomic classification.</title>
        <authorList>
            <person name="Goeker M."/>
        </authorList>
    </citation>
    <scope>NUCLEOTIDE SEQUENCE [LARGE SCALE GENOMIC DNA]</scope>
    <source>
        <strain evidence="1 2">DSM 100433</strain>
    </source>
</reference>
<gene>
    <name evidence="1" type="ORF">EDD78_101367</name>
</gene>
<evidence type="ECO:0000313" key="2">
    <source>
        <dbReference type="Proteomes" id="UP000294682"/>
    </source>
</evidence>
<dbReference type="InterPro" id="IPR024510">
    <property type="entry name" value="DUF2589"/>
</dbReference>